<dbReference type="SUPFAM" id="SSF52540">
    <property type="entry name" value="P-loop containing nucleoside triphosphate hydrolases"/>
    <property type="match status" value="1"/>
</dbReference>
<name>A0A6I2UVZ3_9FIRM</name>
<dbReference type="GO" id="GO:0016817">
    <property type="term" value="F:hydrolase activity, acting on acid anhydrides"/>
    <property type="evidence" value="ECO:0007669"/>
    <property type="project" value="InterPro"/>
</dbReference>
<dbReference type="EMBL" id="VUNL01000003">
    <property type="protein sequence ID" value="MSV24214.1"/>
    <property type="molecule type" value="Genomic_DNA"/>
</dbReference>
<accession>A0A6I2UVZ3</accession>
<evidence type="ECO:0000259" key="1">
    <source>
        <dbReference type="Pfam" id="PF08707"/>
    </source>
</evidence>
<dbReference type="CDD" id="cd01125">
    <property type="entry name" value="RepA_RSF1010_like"/>
    <property type="match status" value="1"/>
</dbReference>
<dbReference type="InterPro" id="IPR038724">
    <property type="entry name" value="RepA"/>
</dbReference>
<dbReference type="RefSeq" id="WP_154619989.1">
    <property type="nucleotide sequence ID" value="NZ_VUNL01000003.1"/>
</dbReference>
<comment type="caution">
    <text evidence="2">The sequence shown here is derived from an EMBL/GenBank/DDBJ whole genome shotgun (WGS) entry which is preliminary data.</text>
</comment>
<dbReference type="InterPro" id="IPR014819">
    <property type="entry name" value="PriCT_2"/>
</dbReference>
<dbReference type="Pfam" id="PF08707">
    <property type="entry name" value="PriCT_2"/>
    <property type="match status" value="1"/>
</dbReference>
<dbReference type="InterPro" id="IPR027417">
    <property type="entry name" value="P-loop_NTPase"/>
</dbReference>
<sequence>MEKEILLDALQHIDPRDLNYQDWYQIGMALKYEGFSASVWDEWSRQDASRYHSGECARKWESYQERTDKPVTGGTLIEMARRHGWSYQRAEGSFTWDSEFDFDDGTRPRRGIIDRNWLEGREIHEPKEWHPAQQLIEYLEALFQPDDYIGYCVESIKRDERYVPANKGCYTRTAGQIIEELKKYGDDLGKTLGDYDPCCGAWIRFNPLDGKGVRNDNVTDYRYALIEADNMSIDKQNEIVRKLELPIAALVYSGGKSVHAIVKIDASSYNEYRKRVDKLYQVCEENGLTLDKQNRNPSRLSRMPGVTRAGKKQFLIDKNIGQDTWNDWMEWYSEQNDDLPDFINIKERYRAGRPPLKPCVIDGLLRYGHKMLISGPSKAGKSFLQIELAIAIAEGREWLGMKCKQGRVLYVNFELDEDSCTNRIFDVYDAIGYPSDSTDAWSDNLEVWNLRGKSVAMDKLAPSLIRRARKTNPLAIILDPIYKVITGDENSAEQMALFCNQFDKVATEVGCSVIYCHHHSKGAQGGKKSMDRASGSGVFARDPDALLDLIELPMKDKQYDYMANKLACESVLHYLDGVHPAWRDDIGLDDRESKFQLLGWCDDHLTKEQAAEAHRIASRAEDDARHVTAWRVDCTLREFKKPEPRDIFFSWPIHKIDTEEYLKDIRPDVEINGKTFHQRDKSDGSRKAAKAEQERLAITNAYTLIATDKEPDDDGVVRVRLDDFVERAEEIFGKEMTKPGMRKKLKKFGDFDIDNGIVTPREDTDE</sequence>
<evidence type="ECO:0000313" key="3">
    <source>
        <dbReference type="Proteomes" id="UP000430222"/>
    </source>
</evidence>
<dbReference type="Gene3D" id="3.40.50.300">
    <property type="entry name" value="P-loop containing nucleotide triphosphate hydrolases"/>
    <property type="match status" value="1"/>
</dbReference>
<organism evidence="2 3">
    <name type="scientific">Selenomonas montiformis</name>
    <dbReference type="NCBI Taxonomy" id="2652285"/>
    <lineage>
        <taxon>Bacteria</taxon>
        <taxon>Bacillati</taxon>
        <taxon>Bacillota</taxon>
        <taxon>Negativicutes</taxon>
        <taxon>Selenomonadales</taxon>
        <taxon>Selenomonadaceae</taxon>
        <taxon>Selenomonas</taxon>
    </lineage>
</organism>
<feature type="domain" description="Primase C-terminal 2" evidence="1">
    <location>
        <begin position="7"/>
        <end position="80"/>
    </location>
</feature>
<reference evidence="2 3" key="1">
    <citation type="submission" date="2019-08" db="EMBL/GenBank/DDBJ databases">
        <title>In-depth cultivation of the pig gut microbiome towards novel bacterial diversity and tailored functional studies.</title>
        <authorList>
            <person name="Wylensek D."/>
            <person name="Hitch T.C.A."/>
            <person name="Clavel T."/>
        </authorList>
    </citation>
    <scope>NUCLEOTIDE SEQUENCE [LARGE SCALE GENOMIC DNA]</scope>
    <source>
        <strain evidence="3">WCA-380-WT-3B3</strain>
    </source>
</reference>
<keyword evidence="3" id="KW-1185">Reference proteome</keyword>
<evidence type="ECO:0000313" key="2">
    <source>
        <dbReference type="EMBL" id="MSV24214.1"/>
    </source>
</evidence>
<proteinExistence type="predicted"/>
<dbReference type="AlphaFoldDB" id="A0A6I2UVZ3"/>
<dbReference type="Proteomes" id="UP000430222">
    <property type="component" value="Unassembled WGS sequence"/>
</dbReference>
<protein>
    <submittedName>
        <fullName evidence="2">AAA family ATPase</fullName>
    </submittedName>
</protein>
<gene>
    <name evidence="2" type="ORF">FYJ78_03235</name>
</gene>
<dbReference type="Pfam" id="PF13481">
    <property type="entry name" value="AAA_25"/>
    <property type="match status" value="1"/>
</dbReference>